<evidence type="ECO:0000313" key="9">
    <source>
        <dbReference type="EMBL" id="KQB34246.1"/>
    </source>
</evidence>
<keyword evidence="4" id="KW-0479">Metal-binding</keyword>
<sequence>MNNKNSSGLKGLGPLGWLLQVITGVFLIFFLGIHLYLANIDFGHPIRFFTAVLENLHNGYWLAFYIVFTYIVLYHGLNGVRGILYDRFDSQKSRALIKYSLSVLYVVTAIYETLLALAVSRIAIP</sequence>
<keyword evidence="3 8" id="KW-0812">Transmembrane</keyword>
<gene>
    <name evidence="9" type="ORF">AOG55_01190</name>
</gene>
<dbReference type="GO" id="GO:0016020">
    <property type="term" value="C:membrane"/>
    <property type="evidence" value="ECO:0007669"/>
    <property type="project" value="UniProtKB-SubCell"/>
</dbReference>
<keyword evidence="2" id="KW-0349">Heme</keyword>
<feature type="transmembrane region" description="Helical" evidence="8">
    <location>
        <begin position="58"/>
        <end position="80"/>
    </location>
</feature>
<dbReference type="Pfam" id="PF01127">
    <property type="entry name" value="Sdh_cyt"/>
    <property type="match status" value="1"/>
</dbReference>
<keyword evidence="6" id="KW-0408">Iron</keyword>
<comment type="caution">
    <text evidence="9">The sequence shown here is derived from an EMBL/GenBank/DDBJ whole genome shotgun (WGS) entry which is preliminary data.</text>
</comment>
<dbReference type="InParanoid" id="A0A0Q0VSB4"/>
<dbReference type="SUPFAM" id="SSF81343">
    <property type="entry name" value="Fumarate reductase respiratory complex transmembrane subunits"/>
    <property type="match status" value="1"/>
</dbReference>
<dbReference type="RefSeq" id="WP_055041092.1">
    <property type="nucleotide sequence ID" value="NZ_LKBH01000265.1"/>
</dbReference>
<feature type="transmembrane region" description="Helical" evidence="8">
    <location>
        <begin position="12"/>
        <end position="38"/>
    </location>
</feature>
<evidence type="ECO:0000256" key="4">
    <source>
        <dbReference type="ARBA" id="ARBA00022723"/>
    </source>
</evidence>
<keyword evidence="7 8" id="KW-0472">Membrane</keyword>
<dbReference type="InterPro" id="IPR000701">
    <property type="entry name" value="SuccDH_FuR_B_TM-su"/>
</dbReference>
<reference evidence="9 10" key="1">
    <citation type="submission" date="2015-09" db="EMBL/GenBank/DDBJ databases">
        <title>Heavy metals and arsenic resistance mechanisms in polyextremophilic archaea of the family Ferroplasmaceae.</title>
        <authorList>
            <person name="Bulaev A.G."/>
            <person name="Kanygina A.V."/>
        </authorList>
    </citation>
    <scope>NUCLEOTIDE SEQUENCE [LARGE SCALE GENOMIC DNA]</scope>
    <source>
        <strain evidence="9 10">BH2</strain>
    </source>
</reference>
<evidence type="ECO:0000256" key="1">
    <source>
        <dbReference type="ARBA" id="ARBA00004370"/>
    </source>
</evidence>
<dbReference type="InterPro" id="IPR034804">
    <property type="entry name" value="SQR/QFR_C/D"/>
</dbReference>
<evidence type="ECO:0000256" key="8">
    <source>
        <dbReference type="SAM" id="Phobius"/>
    </source>
</evidence>
<keyword evidence="5 8" id="KW-1133">Transmembrane helix</keyword>
<protein>
    <submittedName>
        <fullName evidence="9">Succinate dehydrogenase</fullName>
    </submittedName>
</protein>
<dbReference type="Proteomes" id="UP000050301">
    <property type="component" value="Unassembled WGS sequence"/>
</dbReference>
<accession>A0A0Q0VSB4</accession>
<evidence type="ECO:0000256" key="3">
    <source>
        <dbReference type="ARBA" id="ARBA00022692"/>
    </source>
</evidence>
<organism evidence="9 10">
    <name type="scientific">Acidiplasma cupricumulans</name>
    <dbReference type="NCBI Taxonomy" id="312540"/>
    <lineage>
        <taxon>Archaea</taxon>
        <taxon>Methanobacteriati</taxon>
        <taxon>Thermoplasmatota</taxon>
        <taxon>Thermoplasmata</taxon>
        <taxon>Thermoplasmatales</taxon>
        <taxon>Ferroplasmaceae</taxon>
        <taxon>Acidiplasma</taxon>
    </lineage>
</organism>
<evidence type="ECO:0000256" key="2">
    <source>
        <dbReference type="ARBA" id="ARBA00022617"/>
    </source>
</evidence>
<evidence type="ECO:0000313" key="10">
    <source>
        <dbReference type="Proteomes" id="UP000050301"/>
    </source>
</evidence>
<dbReference type="EMBL" id="LKBH01000265">
    <property type="protein sequence ID" value="KQB34246.1"/>
    <property type="molecule type" value="Genomic_DNA"/>
</dbReference>
<dbReference type="GO" id="GO:0046872">
    <property type="term" value="F:metal ion binding"/>
    <property type="evidence" value="ECO:0007669"/>
    <property type="project" value="UniProtKB-KW"/>
</dbReference>
<proteinExistence type="predicted"/>
<comment type="subcellular location">
    <subcellularLocation>
        <location evidence="1">Membrane</location>
    </subcellularLocation>
</comment>
<dbReference type="Gene3D" id="1.20.1300.10">
    <property type="entry name" value="Fumarate reductase/succinate dehydrogenase, transmembrane subunit"/>
    <property type="match status" value="1"/>
</dbReference>
<evidence type="ECO:0000256" key="5">
    <source>
        <dbReference type="ARBA" id="ARBA00022989"/>
    </source>
</evidence>
<evidence type="ECO:0000256" key="6">
    <source>
        <dbReference type="ARBA" id="ARBA00023004"/>
    </source>
</evidence>
<feature type="transmembrane region" description="Helical" evidence="8">
    <location>
        <begin position="101"/>
        <end position="124"/>
    </location>
</feature>
<name>A0A0Q0VSB4_9ARCH</name>
<evidence type="ECO:0000256" key="7">
    <source>
        <dbReference type="ARBA" id="ARBA00023136"/>
    </source>
</evidence>
<dbReference type="AlphaFoldDB" id="A0A0Q0VSB4"/>
<keyword evidence="10" id="KW-1185">Reference proteome</keyword>